<dbReference type="AlphaFoldDB" id="A0A6J4PDA2"/>
<reference evidence="1" key="1">
    <citation type="submission" date="2020-02" db="EMBL/GenBank/DDBJ databases">
        <authorList>
            <person name="Meier V. D."/>
        </authorList>
    </citation>
    <scope>NUCLEOTIDE SEQUENCE</scope>
    <source>
        <strain evidence="1">AVDCRST_MAG22</strain>
    </source>
</reference>
<dbReference type="EMBL" id="CADCUV010000081">
    <property type="protein sequence ID" value="CAA9413167.1"/>
    <property type="molecule type" value="Genomic_DNA"/>
</dbReference>
<sequence>MMSTIHTNIGLPVFGGVVRPEWVLFRHKNPAIGSFGGEVRPEVRAVAMRT</sequence>
<gene>
    <name evidence="1" type="ORF">AVDCRST_MAG22-2032</name>
</gene>
<accession>A0A6J4PDA2</accession>
<evidence type="ECO:0000313" key="1">
    <source>
        <dbReference type="EMBL" id="CAA9413167.1"/>
    </source>
</evidence>
<organism evidence="1">
    <name type="scientific">uncultured Rubrobacteraceae bacterium</name>
    <dbReference type="NCBI Taxonomy" id="349277"/>
    <lineage>
        <taxon>Bacteria</taxon>
        <taxon>Bacillati</taxon>
        <taxon>Actinomycetota</taxon>
        <taxon>Rubrobacteria</taxon>
        <taxon>Rubrobacterales</taxon>
        <taxon>Rubrobacteraceae</taxon>
        <taxon>environmental samples</taxon>
    </lineage>
</organism>
<name>A0A6J4PDA2_9ACTN</name>
<proteinExistence type="predicted"/>
<protein>
    <submittedName>
        <fullName evidence="1">Uncharacterized protein</fullName>
    </submittedName>
</protein>